<dbReference type="AlphaFoldDB" id="A0A3N4LSK3"/>
<reference evidence="2 3" key="1">
    <citation type="journal article" date="2018" name="Nat. Ecol. Evol.">
        <title>Pezizomycetes genomes reveal the molecular basis of ectomycorrhizal truffle lifestyle.</title>
        <authorList>
            <person name="Murat C."/>
            <person name="Payen T."/>
            <person name="Noel B."/>
            <person name="Kuo A."/>
            <person name="Morin E."/>
            <person name="Chen J."/>
            <person name="Kohler A."/>
            <person name="Krizsan K."/>
            <person name="Balestrini R."/>
            <person name="Da Silva C."/>
            <person name="Montanini B."/>
            <person name="Hainaut M."/>
            <person name="Levati E."/>
            <person name="Barry K.W."/>
            <person name="Belfiori B."/>
            <person name="Cichocki N."/>
            <person name="Clum A."/>
            <person name="Dockter R.B."/>
            <person name="Fauchery L."/>
            <person name="Guy J."/>
            <person name="Iotti M."/>
            <person name="Le Tacon F."/>
            <person name="Lindquist E.A."/>
            <person name="Lipzen A."/>
            <person name="Malagnac F."/>
            <person name="Mello A."/>
            <person name="Molinier V."/>
            <person name="Miyauchi S."/>
            <person name="Poulain J."/>
            <person name="Riccioni C."/>
            <person name="Rubini A."/>
            <person name="Sitrit Y."/>
            <person name="Splivallo R."/>
            <person name="Traeger S."/>
            <person name="Wang M."/>
            <person name="Zifcakova L."/>
            <person name="Wipf D."/>
            <person name="Zambonelli A."/>
            <person name="Paolocci F."/>
            <person name="Nowrousian M."/>
            <person name="Ottonello S."/>
            <person name="Baldrian P."/>
            <person name="Spatafora J.W."/>
            <person name="Henrissat B."/>
            <person name="Nagy L.G."/>
            <person name="Aury J.M."/>
            <person name="Wincker P."/>
            <person name="Grigoriev I.V."/>
            <person name="Bonfante P."/>
            <person name="Martin F.M."/>
        </authorList>
    </citation>
    <scope>NUCLEOTIDE SEQUENCE [LARGE SCALE GENOMIC DNA]</scope>
    <source>
        <strain evidence="2 3">ATCC MYA-4762</strain>
    </source>
</reference>
<sequence>MECPIEGNSSSDCKYAMHILIIHVPRCIIFSLVIILLYGNVSILVWFKYTSMLPATLGVCMSMYDVYRNGINKRNQRPRPQNLNAISNSCGTVFLTELHSRWLSTP</sequence>
<dbReference type="Proteomes" id="UP000267821">
    <property type="component" value="Unassembled WGS sequence"/>
</dbReference>
<organism evidence="2 3">
    <name type="scientific">Terfezia boudieri ATCC MYA-4762</name>
    <dbReference type="NCBI Taxonomy" id="1051890"/>
    <lineage>
        <taxon>Eukaryota</taxon>
        <taxon>Fungi</taxon>
        <taxon>Dikarya</taxon>
        <taxon>Ascomycota</taxon>
        <taxon>Pezizomycotina</taxon>
        <taxon>Pezizomycetes</taxon>
        <taxon>Pezizales</taxon>
        <taxon>Pezizaceae</taxon>
        <taxon>Terfezia</taxon>
    </lineage>
</organism>
<evidence type="ECO:0000313" key="3">
    <source>
        <dbReference type="Proteomes" id="UP000267821"/>
    </source>
</evidence>
<dbReference type="InParanoid" id="A0A3N4LSK3"/>
<keyword evidence="1" id="KW-0812">Transmembrane</keyword>
<protein>
    <submittedName>
        <fullName evidence="2">Uncharacterized protein</fullName>
    </submittedName>
</protein>
<feature type="transmembrane region" description="Helical" evidence="1">
    <location>
        <begin position="45"/>
        <end position="67"/>
    </location>
</feature>
<evidence type="ECO:0000256" key="1">
    <source>
        <dbReference type="SAM" id="Phobius"/>
    </source>
</evidence>
<name>A0A3N4LSK3_9PEZI</name>
<evidence type="ECO:0000313" key="2">
    <source>
        <dbReference type="EMBL" id="RPB23621.1"/>
    </source>
</evidence>
<proteinExistence type="predicted"/>
<keyword evidence="1" id="KW-0472">Membrane</keyword>
<keyword evidence="1" id="KW-1133">Transmembrane helix</keyword>
<accession>A0A3N4LSK3</accession>
<feature type="transmembrane region" description="Helical" evidence="1">
    <location>
        <begin position="20"/>
        <end position="39"/>
    </location>
</feature>
<keyword evidence="3" id="KW-1185">Reference proteome</keyword>
<gene>
    <name evidence="2" type="ORF">L211DRAFT_233535</name>
</gene>
<dbReference type="EMBL" id="ML121545">
    <property type="protein sequence ID" value="RPB23621.1"/>
    <property type="molecule type" value="Genomic_DNA"/>
</dbReference>